<protein>
    <submittedName>
        <fullName evidence="2">Uncharacterized protein</fullName>
    </submittedName>
</protein>
<evidence type="ECO:0000256" key="1">
    <source>
        <dbReference type="SAM" id="Phobius"/>
    </source>
</evidence>
<keyword evidence="1" id="KW-0472">Membrane</keyword>
<name>A0A0G1FPM1_9BACT</name>
<evidence type="ECO:0000313" key="2">
    <source>
        <dbReference type="EMBL" id="KKS96976.1"/>
    </source>
</evidence>
<evidence type="ECO:0000313" key="3">
    <source>
        <dbReference type="Proteomes" id="UP000034090"/>
    </source>
</evidence>
<dbReference type="AlphaFoldDB" id="A0A0G1FPM1"/>
<keyword evidence="1" id="KW-0812">Transmembrane</keyword>
<dbReference type="STRING" id="1618578.UV74_C0013G0098"/>
<accession>A0A0G1FPM1</accession>
<dbReference type="Proteomes" id="UP000034090">
    <property type="component" value="Unassembled WGS sequence"/>
</dbReference>
<organism evidence="2 3">
    <name type="scientific">Candidatus Woesebacteria bacterium GW2011_GWB1_43_14</name>
    <dbReference type="NCBI Taxonomy" id="1618578"/>
    <lineage>
        <taxon>Bacteria</taxon>
        <taxon>Candidatus Woeseibacteriota</taxon>
    </lineage>
</organism>
<reference evidence="2 3" key="1">
    <citation type="journal article" date="2015" name="Nature">
        <title>rRNA introns, odd ribosomes, and small enigmatic genomes across a large radiation of phyla.</title>
        <authorList>
            <person name="Brown C.T."/>
            <person name="Hug L.A."/>
            <person name="Thomas B.C."/>
            <person name="Sharon I."/>
            <person name="Castelle C.J."/>
            <person name="Singh A."/>
            <person name="Wilkins M.J."/>
            <person name="Williams K.H."/>
            <person name="Banfield J.F."/>
        </authorList>
    </citation>
    <scope>NUCLEOTIDE SEQUENCE [LARGE SCALE GENOMIC DNA]</scope>
</reference>
<sequence length="30" mass="3436">MDNYDSLLKWFGICLGLMALAVVAVIIFRY</sequence>
<feature type="transmembrane region" description="Helical" evidence="1">
    <location>
        <begin position="6"/>
        <end position="28"/>
    </location>
</feature>
<gene>
    <name evidence="2" type="ORF">UV74_C0013G0098</name>
</gene>
<dbReference type="EMBL" id="LCFQ01000013">
    <property type="protein sequence ID" value="KKS96976.1"/>
    <property type="molecule type" value="Genomic_DNA"/>
</dbReference>
<comment type="caution">
    <text evidence="2">The sequence shown here is derived from an EMBL/GenBank/DDBJ whole genome shotgun (WGS) entry which is preliminary data.</text>
</comment>
<proteinExistence type="predicted"/>
<keyword evidence="1" id="KW-1133">Transmembrane helix</keyword>